<evidence type="ECO:0000313" key="1">
    <source>
        <dbReference type="Proteomes" id="UP000887540"/>
    </source>
</evidence>
<accession>A0A914DIX7</accession>
<dbReference type="Proteomes" id="UP000887540">
    <property type="component" value="Unplaced"/>
</dbReference>
<dbReference type="WBParaSite" id="ACRNAN_scaffold26498.g21277.t1">
    <property type="protein sequence ID" value="ACRNAN_scaffold26498.g21277.t1"/>
    <property type="gene ID" value="ACRNAN_scaffold26498.g21277"/>
</dbReference>
<keyword evidence="1" id="KW-1185">Reference proteome</keyword>
<dbReference type="AlphaFoldDB" id="A0A914DIX7"/>
<sequence>IGNHKINYKNECSDSFTYMNMMNYDSDQSEDEMVNIMYDALEKVKDDQEYEKTDSEVELKVI</sequence>
<evidence type="ECO:0000313" key="2">
    <source>
        <dbReference type="WBParaSite" id="ACRNAN_scaffold26498.g21277.t1"/>
    </source>
</evidence>
<reference evidence="2" key="1">
    <citation type="submission" date="2022-11" db="UniProtKB">
        <authorList>
            <consortium name="WormBaseParasite"/>
        </authorList>
    </citation>
    <scope>IDENTIFICATION</scope>
</reference>
<organism evidence="1 2">
    <name type="scientific">Acrobeloides nanus</name>
    <dbReference type="NCBI Taxonomy" id="290746"/>
    <lineage>
        <taxon>Eukaryota</taxon>
        <taxon>Metazoa</taxon>
        <taxon>Ecdysozoa</taxon>
        <taxon>Nematoda</taxon>
        <taxon>Chromadorea</taxon>
        <taxon>Rhabditida</taxon>
        <taxon>Tylenchina</taxon>
        <taxon>Cephalobomorpha</taxon>
        <taxon>Cephaloboidea</taxon>
        <taxon>Cephalobidae</taxon>
        <taxon>Acrobeloides</taxon>
    </lineage>
</organism>
<protein>
    <submittedName>
        <fullName evidence="2">Uncharacterized protein</fullName>
    </submittedName>
</protein>
<name>A0A914DIX7_9BILA</name>
<proteinExistence type="predicted"/>